<dbReference type="SMR" id="A0A251UB41"/>
<keyword evidence="4 5" id="KW-0067">ATP-binding</keyword>
<dbReference type="FunCoup" id="A0A251UB41">
    <property type="interactions" value="628"/>
</dbReference>
<evidence type="ECO:0000259" key="7">
    <source>
        <dbReference type="PROSITE" id="PS50011"/>
    </source>
</evidence>
<dbReference type="GO" id="GO:0004672">
    <property type="term" value="F:protein kinase activity"/>
    <property type="evidence" value="ECO:0000318"/>
    <property type="project" value="GO_Central"/>
</dbReference>
<dbReference type="PROSITE" id="PS00108">
    <property type="entry name" value="PROTEIN_KINASE_ST"/>
    <property type="match status" value="1"/>
</dbReference>
<dbReference type="PROSITE" id="PS50011">
    <property type="entry name" value="PROTEIN_KINASE_DOM"/>
    <property type="match status" value="1"/>
</dbReference>
<keyword evidence="10" id="KW-1185">Reference proteome</keyword>
<evidence type="ECO:0000256" key="6">
    <source>
        <dbReference type="RuleBase" id="RU000304"/>
    </source>
</evidence>
<dbReference type="SUPFAM" id="SSF56112">
    <property type="entry name" value="Protein kinase-like (PK-like)"/>
    <property type="match status" value="1"/>
</dbReference>
<dbReference type="GO" id="GO:0004709">
    <property type="term" value="F:MAP kinase kinase kinase activity"/>
    <property type="evidence" value="ECO:0007669"/>
    <property type="project" value="UniProtKB-EC"/>
</dbReference>
<dbReference type="OMA" id="LAVKCCE"/>
<evidence type="ECO:0000256" key="5">
    <source>
        <dbReference type="PROSITE-ProRule" id="PRU10141"/>
    </source>
</evidence>
<organism evidence="9 10">
    <name type="scientific">Helianthus annuus</name>
    <name type="common">Common sunflower</name>
    <dbReference type="NCBI Taxonomy" id="4232"/>
    <lineage>
        <taxon>Eukaryota</taxon>
        <taxon>Viridiplantae</taxon>
        <taxon>Streptophyta</taxon>
        <taxon>Embryophyta</taxon>
        <taxon>Tracheophyta</taxon>
        <taxon>Spermatophyta</taxon>
        <taxon>Magnoliopsida</taxon>
        <taxon>eudicotyledons</taxon>
        <taxon>Gunneridae</taxon>
        <taxon>Pentapetalae</taxon>
        <taxon>asterids</taxon>
        <taxon>campanulids</taxon>
        <taxon>Asterales</taxon>
        <taxon>Asteraceae</taxon>
        <taxon>Asteroideae</taxon>
        <taxon>Heliantheae alliance</taxon>
        <taxon>Heliantheae</taxon>
        <taxon>Helianthus</taxon>
    </lineage>
</organism>
<dbReference type="PANTHER" id="PTHR48011">
    <property type="entry name" value="CCR4-NOT TRANSCRIPTIONAL COMPLEX SUBUNIT CAF120-RELATED"/>
    <property type="match status" value="1"/>
</dbReference>
<reference evidence="8" key="3">
    <citation type="submission" date="2020-06" db="EMBL/GenBank/DDBJ databases">
        <title>Helianthus annuus Genome sequencing and assembly Release 2.</title>
        <authorList>
            <person name="Gouzy J."/>
            <person name="Langlade N."/>
            <person name="Munos S."/>
        </authorList>
    </citation>
    <scope>NUCLEOTIDE SEQUENCE</scope>
    <source>
        <tissue evidence="8">Leaves</tissue>
    </source>
</reference>
<name>A0A251UB41_HELAN</name>
<keyword evidence="3 9" id="KW-0418">Kinase</keyword>
<accession>A0A251UB41</accession>
<dbReference type="Pfam" id="PF00069">
    <property type="entry name" value="Pkinase"/>
    <property type="match status" value="1"/>
</dbReference>
<dbReference type="Gramene" id="mRNA:HanXRQr2_Chr07g0298531">
    <property type="protein sequence ID" value="CDS:HanXRQr2_Chr07g0298531.1"/>
    <property type="gene ID" value="HanXRQr2_Chr07g0298531"/>
</dbReference>
<feature type="binding site" evidence="5">
    <location>
        <position position="41"/>
    </location>
    <ligand>
        <name>ATP</name>
        <dbReference type="ChEBI" id="CHEBI:30616"/>
    </ligand>
</feature>
<keyword evidence="1 8" id="KW-0808">Transferase</keyword>
<dbReference type="InterPro" id="IPR017441">
    <property type="entry name" value="Protein_kinase_ATP_BS"/>
</dbReference>
<evidence type="ECO:0000256" key="4">
    <source>
        <dbReference type="ARBA" id="ARBA00022840"/>
    </source>
</evidence>
<dbReference type="InParanoid" id="A0A251UB41"/>
<dbReference type="PANTHER" id="PTHR48011:SF18">
    <property type="entry name" value="MITOGEN-ACTIVATED PROTEIN KINASE KINASE KINASE 19-RELATED"/>
    <property type="match status" value="1"/>
</dbReference>
<dbReference type="STRING" id="4232.A0A251UB41"/>
<dbReference type="InterPro" id="IPR000719">
    <property type="entry name" value="Prot_kinase_dom"/>
</dbReference>
<evidence type="ECO:0000256" key="2">
    <source>
        <dbReference type="ARBA" id="ARBA00022741"/>
    </source>
</evidence>
<dbReference type="InterPro" id="IPR008271">
    <property type="entry name" value="Ser/Thr_kinase_AS"/>
</dbReference>
<dbReference type="GO" id="GO:0007165">
    <property type="term" value="P:signal transduction"/>
    <property type="evidence" value="ECO:0000318"/>
    <property type="project" value="GO_Central"/>
</dbReference>
<dbReference type="EMBL" id="MNCJ02000322">
    <property type="protein sequence ID" value="KAF5798912.1"/>
    <property type="molecule type" value="Genomic_DNA"/>
</dbReference>
<protein>
    <submittedName>
        <fullName evidence="8">Mitogen-activated protein kinase kinase kinase STE-STE11 family</fullName>
        <ecNumber evidence="8">2.7.11.25</ecNumber>
    </submittedName>
    <submittedName>
        <fullName evidence="9">Putative serine/threonine-protein kinase Rad53</fullName>
    </submittedName>
</protein>
<evidence type="ECO:0000256" key="3">
    <source>
        <dbReference type="ARBA" id="ARBA00022777"/>
    </source>
</evidence>
<dbReference type="AlphaFoldDB" id="A0A251UB41"/>
<dbReference type="Proteomes" id="UP000215914">
    <property type="component" value="Chromosome 7"/>
</dbReference>
<dbReference type="InterPro" id="IPR052751">
    <property type="entry name" value="Plant_MAPKKK"/>
</dbReference>
<evidence type="ECO:0000313" key="9">
    <source>
        <dbReference type="EMBL" id="OTG19992.1"/>
    </source>
</evidence>
<dbReference type="GO" id="GO:0005524">
    <property type="term" value="F:ATP binding"/>
    <property type="evidence" value="ECO:0007669"/>
    <property type="project" value="UniProtKB-UniRule"/>
</dbReference>
<proteinExistence type="inferred from homology"/>
<dbReference type="EMBL" id="CM007896">
    <property type="protein sequence ID" value="OTG19992.1"/>
    <property type="molecule type" value="Genomic_DNA"/>
</dbReference>
<dbReference type="EC" id="2.7.11.25" evidence="8"/>
<keyword evidence="6" id="KW-0723">Serine/threonine-protein kinase</keyword>
<dbReference type="PROSITE" id="PS00107">
    <property type="entry name" value="PROTEIN_KINASE_ATP"/>
    <property type="match status" value="1"/>
</dbReference>
<evidence type="ECO:0000313" key="10">
    <source>
        <dbReference type="Proteomes" id="UP000215914"/>
    </source>
</evidence>
<reference evidence="8 10" key="1">
    <citation type="journal article" date="2017" name="Nature">
        <title>The sunflower genome provides insights into oil metabolism, flowering and Asterid evolution.</title>
        <authorList>
            <person name="Badouin H."/>
            <person name="Gouzy J."/>
            <person name="Grassa C.J."/>
            <person name="Murat F."/>
            <person name="Staton S.E."/>
            <person name="Cottret L."/>
            <person name="Lelandais-Briere C."/>
            <person name="Owens G.L."/>
            <person name="Carrere S."/>
            <person name="Mayjonade B."/>
            <person name="Legrand L."/>
            <person name="Gill N."/>
            <person name="Kane N.C."/>
            <person name="Bowers J.E."/>
            <person name="Hubner S."/>
            <person name="Bellec A."/>
            <person name="Berard A."/>
            <person name="Berges H."/>
            <person name="Blanchet N."/>
            <person name="Boniface M.C."/>
            <person name="Brunel D."/>
            <person name="Catrice O."/>
            <person name="Chaidir N."/>
            <person name="Claudel C."/>
            <person name="Donnadieu C."/>
            <person name="Faraut T."/>
            <person name="Fievet G."/>
            <person name="Helmstetter N."/>
            <person name="King M."/>
            <person name="Knapp S.J."/>
            <person name="Lai Z."/>
            <person name="Le Paslier M.C."/>
            <person name="Lippi Y."/>
            <person name="Lorenzon L."/>
            <person name="Mandel J.R."/>
            <person name="Marage G."/>
            <person name="Marchand G."/>
            <person name="Marquand E."/>
            <person name="Bret-Mestries E."/>
            <person name="Morien E."/>
            <person name="Nambeesan S."/>
            <person name="Nguyen T."/>
            <person name="Pegot-Espagnet P."/>
            <person name="Pouilly N."/>
            <person name="Raftis F."/>
            <person name="Sallet E."/>
            <person name="Schiex T."/>
            <person name="Thomas J."/>
            <person name="Vandecasteele C."/>
            <person name="Vares D."/>
            <person name="Vear F."/>
            <person name="Vautrin S."/>
            <person name="Crespi M."/>
            <person name="Mangin B."/>
            <person name="Burke J.M."/>
            <person name="Salse J."/>
            <person name="Munos S."/>
            <person name="Vincourt P."/>
            <person name="Rieseberg L.H."/>
            <person name="Langlade N.B."/>
        </authorList>
    </citation>
    <scope>NUCLEOTIDE SEQUENCE [LARGE SCALE GENOMIC DNA]</scope>
    <source>
        <strain evidence="10">cv. SF193</strain>
        <tissue evidence="8">Leaves</tissue>
    </source>
</reference>
<dbReference type="CDD" id="cd06606">
    <property type="entry name" value="STKc_MAPKKK"/>
    <property type="match status" value="1"/>
</dbReference>
<dbReference type="SMART" id="SM00220">
    <property type="entry name" value="S_TKc"/>
    <property type="match status" value="1"/>
</dbReference>
<dbReference type="OrthoDB" id="8693905at2759"/>
<reference evidence="9" key="2">
    <citation type="submission" date="2017-02" db="EMBL/GenBank/DDBJ databases">
        <title>Sunflower complete genome.</title>
        <authorList>
            <person name="Langlade N."/>
            <person name="Munos S."/>
        </authorList>
    </citation>
    <scope>NUCLEOTIDE SEQUENCE [LARGE SCALE GENOMIC DNA]</scope>
    <source>
        <tissue evidence="9">Leaves</tissue>
    </source>
</reference>
<feature type="domain" description="Protein kinase" evidence="7">
    <location>
        <begin position="8"/>
        <end position="272"/>
    </location>
</feature>
<keyword evidence="2 5" id="KW-0547">Nucleotide-binding</keyword>
<dbReference type="InterPro" id="IPR011009">
    <property type="entry name" value="Kinase-like_dom_sf"/>
</dbReference>
<evidence type="ECO:0000313" key="8">
    <source>
        <dbReference type="EMBL" id="KAF5798912.1"/>
    </source>
</evidence>
<gene>
    <name evidence="9" type="ORF">HannXRQ_Chr07g0188061</name>
    <name evidence="8" type="ORF">HanXRQr2_Chr07g0298531</name>
</gene>
<comment type="similarity">
    <text evidence="6">Belongs to the protein kinase superfamily.</text>
</comment>
<dbReference type="Gene3D" id="1.10.510.10">
    <property type="entry name" value="Transferase(Phosphotransferase) domain 1"/>
    <property type="match status" value="1"/>
</dbReference>
<evidence type="ECO:0000256" key="1">
    <source>
        <dbReference type="ARBA" id="ARBA00022679"/>
    </source>
</evidence>
<sequence>MHPPMEDWVRCQAIGQGSSANVSLAKPANHTSRFPPLIAVKSCHVARSSSLKNEFTILNELKGCPEIVECYGECFTLENSERLYNVVLEYACGGSLADKVKSSENLRLSESVVRRYTKSILKGLQFIHRRGFVHCDIKLQNVLVFSGDNVKIADFGLAKKADAAEAAEGFDTKYEVRGTPLYMSPETVSGGEQGPAADVWAVGCVVSEMISGKPAWRCTDIGALLMKIGSGDDIPAIPGKLSDVGKDFLGKCFEKDVSKRWTAEMLLNHPFMDGEDEFPSNSPRNPFDFPEWESERWDMVTVTTTTTKSFSSPELESWAGVEACVSTASRLQQLVVEERPDWFFTSSWITVREPQFS</sequence>